<sequence length="599" mass="67053">MLVNRGDWDVLMHEITETNPSGRLPGDTFLPVLQKPCDFPPDIFESVSLNLLKNPNINSSLLFRADICYDSLGKEPIDVQLNEEELRKGLRRYVVRDGDFPGFEVTRTVVRQMVPRNPQLDKPIAQTCVFLHSTTRGNSLEQTVVLYIPHAPDVDQIPWYHPRVQSLAYLHSWSPSSSSQSQRGTISLHYRLFSSESLPLSSRLLRTGQNLLSTLHKHGQGQLAGYTKRVNHDQLVSQQRVQDRYTELKERHAKRLCDRWVEKTEPSKHAFEDLGIAAFLIELWKDMYGDNISWRNGGEADHEDGKLLFPGFVDIGCGNGVLVDVLLREGYQGWGFDARRRKTWETFDAFIQPNLREMILIPQPLFEASQASDQLDHANGGIISERSSSAKGKPAENIPPWHNGIFPTGTFIISNHADELTPWTPLLASISSSPFLAIPCCSHNLSGVRFRAPSVFNSNSADALAPSYFSANIKKSKSVAIAIACSDNEAVFGQGPETGDLKDLNAKSRAKQPSAYSSLCDWVAHLAARVGYKVEREWLRLPSTRNVGIVCRSVMNEFEEEGLDVRRARVADIVMKEKADGVVWVERARGLTSGKGTAH</sequence>
<evidence type="ECO:0000256" key="10">
    <source>
        <dbReference type="ARBA" id="ARBA00047957"/>
    </source>
</evidence>
<evidence type="ECO:0000313" key="13">
    <source>
        <dbReference type="Proteomes" id="UP001276659"/>
    </source>
</evidence>
<dbReference type="InterPro" id="IPR011671">
    <property type="entry name" value="tRNA_uracil_MeTrfase"/>
</dbReference>
<comment type="catalytic activity">
    <reaction evidence="10 11">
        <text>uridine(44) in tRNA(Ser) + S-adenosyl-L-methionine = 2'-O-methyluridine(44) in tRNA(Ser) + S-adenosyl-L-homocysteine + H(+)</text>
        <dbReference type="Rhea" id="RHEA:43100"/>
        <dbReference type="Rhea" id="RHEA-COMP:10339"/>
        <dbReference type="Rhea" id="RHEA-COMP:10340"/>
        <dbReference type="ChEBI" id="CHEBI:15378"/>
        <dbReference type="ChEBI" id="CHEBI:57856"/>
        <dbReference type="ChEBI" id="CHEBI:59789"/>
        <dbReference type="ChEBI" id="CHEBI:65315"/>
        <dbReference type="ChEBI" id="CHEBI:74478"/>
        <dbReference type="EC" id="2.1.1.211"/>
    </reaction>
</comment>
<keyword evidence="6 11" id="KW-0489">Methyltransferase</keyword>
<dbReference type="PANTHER" id="PTHR21210">
    <property type="entry name" value="TRNA (URACIL-O(2)-)-METHYLTRANSFERASE-RELATED"/>
    <property type="match status" value="1"/>
</dbReference>
<dbReference type="GO" id="GO:0030488">
    <property type="term" value="P:tRNA methylation"/>
    <property type="evidence" value="ECO:0007669"/>
    <property type="project" value="UniProtKB-UniRule"/>
</dbReference>
<keyword evidence="13" id="KW-1185">Reference proteome</keyword>
<reference evidence="12" key="1">
    <citation type="submission" date="2022-11" db="EMBL/GenBank/DDBJ databases">
        <title>Chromosomal genome sequence assembly and mating type (MAT) locus characterization of the leprose asexual lichenized fungus Lepraria neglecta (Nyl.) Erichsen.</title>
        <authorList>
            <person name="Allen J.L."/>
            <person name="Pfeffer B."/>
        </authorList>
    </citation>
    <scope>NUCLEOTIDE SEQUENCE</scope>
    <source>
        <strain evidence="12">Allen 5258</strain>
    </source>
</reference>
<proteinExistence type="inferred from homology"/>
<keyword evidence="8 11" id="KW-0949">S-adenosyl-L-methionine</keyword>
<evidence type="ECO:0000256" key="11">
    <source>
        <dbReference type="RuleBase" id="RU368004"/>
    </source>
</evidence>
<comment type="caution">
    <text evidence="12">The sequence shown here is derived from an EMBL/GenBank/DDBJ whole genome shotgun (WGS) entry which is preliminary data.</text>
</comment>
<evidence type="ECO:0000256" key="9">
    <source>
        <dbReference type="ARBA" id="ARBA00022694"/>
    </source>
</evidence>
<keyword evidence="7 11" id="KW-0808">Transferase</keyword>
<dbReference type="EC" id="2.1.1.211" evidence="3 11"/>
<evidence type="ECO:0000256" key="7">
    <source>
        <dbReference type="ARBA" id="ARBA00022679"/>
    </source>
</evidence>
<dbReference type="PANTHER" id="PTHR21210:SF0">
    <property type="entry name" value="TRNA (URACIL-O(2)-)-METHYLTRANSFERASE-RELATED"/>
    <property type="match status" value="1"/>
</dbReference>
<name>A0AAD9Z1V6_9LECA</name>
<dbReference type="AlphaFoldDB" id="A0AAD9Z1V6"/>
<dbReference type="GO" id="GO:0141101">
    <property type="term" value="F:tRNA(Ser) (uridine(44)-2'-O-)-methyltransferase activity"/>
    <property type="evidence" value="ECO:0007669"/>
    <property type="project" value="UniProtKB-EC"/>
</dbReference>
<evidence type="ECO:0000256" key="5">
    <source>
        <dbReference type="ARBA" id="ARBA00022490"/>
    </source>
</evidence>
<evidence type="ECO:0000256" key="1">
    <source>
        <dbReference type="ARBA" id="ARBA00004496"/>
    </source>
</evidence>
<dbReference type="EMBL" id="JASNWA010000010">
    <property type="protein sequence ID" value="KAK3169053.1"/>
    <property type="molecule type" value="Genomic_DNA"/>
</dbReference>
<evidence type="ECO:0000256" key="8">
    <source>
        <dbReference type="ARBA" id="ARBA00022691"/>
    </source>
</evidence>
<comment type="function">
    <text evidence="11">Adenosyl-L-methionine (AdoMet)-dependent tRNA (uracil-O(2)-)-methyltransferase.</text>
</comment>
<evidence type="ECO:0000256" key="3">
    <source>
        <dbReference type="ARBA" id="ARBA00012795"/>
    </source>
</evidence>
<evidence type="ECO:0000313" key="12">
    <source>
        <dbReference type="EMBL" id="KAK3169053.1"/>
    </source>
</evidence>
<evidence type="ECO:0000256" key="6">
    <source>
        <dbReference type="ARBA" id="ARBA00022603"/>
    </source>
</evidence>
<dbReference type="Pfam" id="PF07757">
    <property type="entry name" value="AdoMet_MTase"/>
    <property type="match status" value="1"/>
</dbReference>
<accession>A0AAD9Z1V6</accession>
<comment type="similarity">
    <text evidence="2 11">Belongs to the TRM44 family.</text>
</comment>
<keyword evidence="5 11" id="KW-0963">Cytoplasm</keyword>
<evidence type="ECO:0000256" key="4">
    <source>
        <dbReference type="ARBA" id="ARBA00017788"/>
    </source>
</evidence>
<protein>
    <recommendedName>
        <fullName evidence="4 11">tRNA (uracil-O(2)-)-methyltransferase</fullName>
        <ecNumber evidence="3 11">2.1.1.211</ecNumber>
    </recommendedName>
</protein>
<gene>
    <name evidence="12" type="ORF">OEA41_005501</name>
</gene>
<comment type="subcellular location">
    <subcellularLocation>
        <location evidence="1 11">Cytoplasm</location>
    </subcellularLocation>
</comment>
<dbReference type="GO" id="GO:0005737">
    <property type="term" value="C:cytoplasm"/>
    <property type="evidence" value="ECO:0007669"/>
    <property type="project" value="UniProtKB-SubCell"/>
</dbReference>
<organism evidence="12 13">
    <name type="scientific">Lepraria neglecta</name>
    <dbReference type="NCBI Taxonomy" id="209136"/>
    <lineage>
        <taxon>Eukaryota</taxon>
        <taxon>Fungi</taxon>
        <taxon>Dikarya</taxon>
        <taxon>Ascomycota</taxon>
        <taxon>Pezizomycotina</taxon>
        <taxon>Lecanoromycetes</taxon>
        <taxon>OSLEUM clade</taxon>
        <taxon>Lecanoromycetidae</taxon>
        <taxon>Lecanorales</taxon>
        <taxon>Lecanorineae</taxon>
        <taxon>Stereocaulaceae</taxon>
        <taxon>Lepraria</taxon>
    </lineage>
</organism>
<evidence type="ECO:0000256" key="2">
    <source>
        <dbReference type="ARBA" id="ARBA00009056"/>
    </source>
</evidence>
<dbReference type="Proteomes" id="UP001276659">
    <property type="component" value="Unassembled WGS sequence"/>
</dbReference>
<keyword evidence="9 11" id="KW-0819">tRNA processing</keyword>